<dbReference type="RefSeq" id="WP_184098871.1">
    <property type="nucleotide sequence ID" value="NZ_JACHHN010000002.1"/>
</dbReference>
<evidence type="ECO:0000259" key="2">
    <source>
        <dbReference type="Pfam" id="PF14331"/>
    </source>
</evidence>
<feature type="transmembrane region" description="Helical" evidence="1">
    <location>
        <begin position="351"/>
        <end position="371"/>
    </location>
</feature>
<dbReference type="Proteomes" id="UP000543030">
    <property type="component" value="Unassembled WGS sequence"/>
</dbReference>
<dbReference type="InterPro" id="IPR053156">
    <property type="entry name" value="T6SS_TssM-like"/>
</dbReference>
<dbReference type="EMBL" id="JACHHN010000002">
    <property type="protein sequence ID" value="MBB5190661.1"/>
    <property type="molecule type" value="Genomic_DNA"/>
</dbReference>
<dbReference type="Pfam" id="PF14331">
    <property type="entry name" value="IcmF-related_N"/>
    <property type="match status" value="1"/>
</dbReference>
<dbReference type="InterPro" id="IPR025743">
    <property type="entry name" value="TssM1_N"/>
</dbReference>
<protein>
    <submittedName>
        <fullName evidence="3">Type VI secretion system protein ImpL</fullName>
    </submittedName>
</protein>
<gene>
    <name evidence="3" type="ORF">HNQ50_001383</name>
</gene>
<feature type="transmembrane region" description="Helical" evidence="1">
    <location>
        <begin position="6"/>
        <end position="28"/>
    </location>
</feature>
<sequence>MSGGWGVIGTLLLLLILFVLIAVVVWWLRTRLDRPARSFRTILRQMEKDIGINDRYQTPWVLLVGEDADAANALCRSWRLTPVSKRHWFGQWWFGSDGAVLVAPSEMFTHAEGALPQLSAWRRLLGVLLRVRANRPLDAVIWTVSADTVWSSDDANAAGTAAWRKFADLQQRLGLSLPVYLVVTGMESVPGMLEFAQNLPDDAQEIMLGWSSPFIPGTAWRGDWTDMAMEHVCATLAEGVTELGSLAGGTSEAMYLLPRQFDSIRSNLHALCEPVFRGNALGEAPAFRGLYFTGSWSTGDASADPFTPALASGSTSPMFMGRLLRQRVLAEQGLAQPVPRILAMRQRWHRLAEIAAVVLAGLWFAGMVWVWHSERADALHLANALRVVKDDQRTTRDALKSNEAAAHAIDDWWAALAAVPRWRFATPVFPSSLFSEIDGRIATVAQGITRDHVLLPLRNVLQRNIAQLRAAGVSRDEESDVESAPDTWSSYASAKQLVEDAGRLERAVNTWNRATSNGITPFDDLLDLSNQTLKSDLHGNRAIERAYLNNVLSQAPQPLADPVDLLVAKDDVSTHFDGLMKAWLDRLYTNTTFNHAADAIKRKLSDLSAGRGLPASDLSQMHSNIGTLRNLLAVSDTAWSRNANQDLVPGYAAMMNAARTSPLIGAPQVIELADYATSARERFRDNWIGNDREGFGVLEQSGNTIRVSDDVVKLDAAVVQLLGQDFMARLLAGGDKSGNTAAGVGQGDGLANALRFYNSYLKYSDQNAQQVPGQFRPGVLASAQQGAAQSMWDMVGSSDPQLNGDDPGEAQLLTTLSREANEVIADLDALGQHDLSQLLTQRINRIAIGQLRSAQASLKQLRLYDPLKGTFVWWNGNKNASLQVWRVSSPLQLQQYLTGQLEDVSRLTTNVGPALAWLQNHSTSLNADETGLVQRWISVSQELQKYKDKNSTSAPALIEHLISKDMNEMDISTCANVLASAGLPDGDNEFAFRARELVHLAAQRCDGLREQLAATAWEKLGSYFNQYIAGRFPFTNDLAAPDVDPERVAGLLRLVDDNQVAIQAGLQGNASPYAGAALQFLQGMQQSRAWLAPLVLREGGVAGLDISVAWRTDRSSEEGADQVINWSVGTGNQALQFPPAAADHVRWSIGQPVSMGLRWAKDSPQAPQGDPDQPALSIVDRQARWAYGGDWAMLRALRAHLAPEALDEYQDGTTPMMLAVPISALPGKPAYARMFLRVTLTSAGGKTPVLLSPLPGKAPPTPFRAIALPEGSNNRIQALLQ</sequence>
<proteinExistence type="predicted"/>
<feature type="domain" description="Type VI secretion system component TssM1 N-terminal" evidence="2">
    <location>
        <begin position="119"/>
        <end position="353"/>
    </location>
</feature>
<comment type="caution">
    <text evidence="3">The sequence shown here is derived from an EMBL/GenBank/DDBJ whole genome shotgun (WGS) entry which is preliminary data.</text>
</comment>
<keyword evidence="1" id="KW-1133">Transmembrane helix</keyword>
<evidence type="ECO:0000313" key="4">
    <source>
        <dbReference type="Proteomes" id="UP000543030"/>
    </source>
</evidence>
<evidence type="ECO:0000313" key="3">
    <source>
        <dbReference type="EMBL" id="MBB5190661.1"/>
    </source>
</evidence>
<name>A0A840REI3_9NEIS</name>
<dbReference type="PANTHER" id="PTHR36153:SF1">
    <property type="entry name" value="TYPE VI SECRETION SYSTEM COMPONENT TSSM1"/>
    <property type="match status" value="1"/>
</dbReference>
<reference evidence="3 4" key="1">
    <citation type="submission" date="2020-08" db="EMBL/GenBank/DDBJ databases">
        <title>Genomic Encyclopedia of Type Strains, Phase IV (KMG-IV): sequencing the most valuable type-strain genomes for metagenomic binning, comparative biology and taxonomic classification.</title>
        <authorList>
            <person name="Goeker M."/>
        </authorList>
    </citation>
    <scope>NUCLEOTIDE SEQUENCE [LARGE SCALE GENOMIC DNA]</scope>
    <source>
        <strain evidence="3 4">DSM 18233</strain>
    </source>
</reference>
<evidence type="ECO:0000256" key="1">
    <source>
        <dbReference type="SAM" id="Phobius"/>
    </source>
</evidence>
<organism evidence="3 4">
    <name type="scientific">Silvimonas terrae</name>
    <dbReference type="NCBI Taxonomy" id="300266"/>
    <lineage>
        <taxon>Bacteria</taxon>
        <taxon>Pseudomonadati</taxon>
        <taxon>Pseudomonadota</taxon>
        <taxon>Betaproteobacteria</taxon>
        <taxon>Neisseriales</taxon>
        <taxon>Chitinibacteraceae</taxon>
        <taxon>Silvimonas</taxon>
    </lineage>
</organism>
<keyword evidence="1" id="KW-0812">Transmembrane</keyword>
<keyword evidence="4" id="KW-1185">Reference proteome</keyword>
<dbReference type="PANTHER" id="PTHR36153">
    <property type="entry name" value="INNER MEMBRANE PROTEIN-RELATED"/>
    <property type="match status" value="1"/>
</dbReference>
<keyword evidence="1" id="KW-0472">Membrane</keyword>
<accession>A0A840REI3</accession>